<dbReference type="GO" id="GO:0000978">
    <property type="term" value="F:RNA polymerase II cis-regulatory region sequence-specific DNA binding"/>
    <property type="evidence" value="ECO:0007669"/>
    <property type="project" value="TreeGrafter"/>
</dbReference>
<dbReference type="VEuPathDB" id="AmoebaDB:ACA1_060260"/>
<proteinExistence type="predicted"/>
<dbReference type="PANTHER" id="PTHR12619:SF5">
    <property type="entry name" value="TRANSCRIPTION FACTOR RFX4"/>
    <property type="match status" value="1"/>
</dbReference>
<feature type="region of interest" description="Disordered" evidence="2">
    <location>
        <begin position="591"/>
        <end position="628"/>
    </location>
</feature>
<dbReference type="Gene3D" id="1.10.10.10">
    <property type="entry name" value="Winged helix-like DNA-binding domain superfamily/Winged helix DNA-binding domain"/>
    <property type="match status" value="1"/>
</dbReference>
<evidence type="ECO:0000256" key="1">
    <source>
        <dbReference type="ARBA" id="ARBA00023125"/>
    </source>
</evidence>
<dbReference type="GeneID" id="14917874"/>
<dbReference type="EMBL" id="KB007974">
    <property type="protein sequence ID" value="ELR17299.1"/>
    <property type="molecule type" value="Genomic_DNA"/>
</dbReference>
<accession>L8GVN2</accession>
<dbReference type="InterPro" id="IPR036388">
    <property type="entry name" value="WH-like_DNA-bd_sf"/>
</dbReference>
<evidence type="ECO:0000256" key="2">
    <source>
        <dbReference type="SAM" id="MobiDB-lite"/>
    </source>
</evidence>
<sequence>MSEAECPWAWSIPKDKAAPIIFQWLENAMEPREGATVPKREVHAHYVAFCKDNRIQPTTSSAFGKLLLSVFPHVSSRRIGKRGDAENHYTNITWRSTTTTATTSRGGAAAAHRKRPREGLVLVEATNPSRTQPTSWVASQAMRFTETYRNEYWVATPLNPAALDSSNVLHLMCTSEGDKERSPLSFNVLFASSMGALLQGQMDVARDFYEKARDHLGDIFDVADYSVAQALERIPALTRFFCESPEEAHRLSTYYITLSMQMCRSLGAVNSFTYLQCLLTSTWYSAVDGQEFEALGQHPYYSGLDRSPQYLAEKFHLPFVAQKKLVVCFHCVGVLMKSIYQYRAGCTPDRYQFDLSDHRLLHVVAAAAAAAEEESSSSACASRESRSSTRTNPLSIHNLLTADQEPRQDHSDFEAEREAERARPPVRAAALGRLQSPRNLRMPSYPFASAVLQSAADLEVLLPVLDNASAALGELRQQGFASANLHALGIFHFESLRAEVFWCQGRREEALEVAWTCVGLLEERPIFDHFTSQPVVEMVLNVLVQMHAWDGVARVLARVSPFFSRSAPWRGVRDKYTARMRHLRAFLAATSPRPPAAVPPASAAAHEAGNNDDHDDDQPASAAGGPAAMRLENILCGPSSGS</sequence>
<protein>
    <submittedName>
        <fullName evidence="4">RFX DNAbinding domain containing protein</fullName>
    </submittedName>
</protein>
<feature type="compositionally biased region" description="Basic and acidic residues" evidence="2">
    <location>
        <begin position="404"/>
        <end position="423"/>
    </location>
</feature>
<organism evidence="4 5">
    <name type="scientific">Acanthamoeba castellanii (strain ATCC 30010 / Neff)</name>
    <dbReference type="NCBI Taxonomy" id="1257118"/>
    <lineage>
        <taxon>Eukaryota</taxon>
        <taxon>Amoebozoa</taxon>
        <taxon>Discosea</taxon>
        <taxon>Longamoebia</taxon>
        <taxon>Centramoebida</taxon>
        <taxon>Acanthamoebidae</taxon>
        <taxon>Acanthamoeba</taxon>
    </lineage>
</organism>
<dbReference type="PANTHER" id="PTHR12619">
    <property type="entry name" value="RFX TRANSCRIPTION FACTOR FAMILY"/>
    <property type="match status" value="1"/>
</dbReference>
<evidence type="ECO:0000313" key="5">
    <source>
        <dbReference type="Proteomes" id="UP000011083"/>
    </source>
</evidence>
<keyword evidence="5" id="KW-1185">Reference proteome</keyword>
<evidence type="ECO:0000259" key="3">
    <source>
        <dbReference type="Pfam" id="PF02257"/>
    </source>
</evidence>
<dbReference type="SUPFAM" id="SSF46785">
    <property type="entry name" value="Winged helix' DNA-binding domain"/>
    <property type="match status" value="1"/>
</dbReference>
<dbReference type="GO" id="GO:0000981">
    <property type="term" value="F:DNA-binding transcription factor activity, RNA polymerase II-specific"/>
    <property type="evidence" value="ECO:0007669"/>
    <property type="project" value="TreeGrafter"/>
</dbReference>
<evidence type="ECO:0000313" key="4">
    <source>
        <dbReference type="EMBL" id="ELR17299.1"/>
    </source>
</evidence>
<dbReference type="OrthoDB" id="10056949at2759"/>
<keyword evidence="1" id="KW-0238">DNA-binding</keyword>
<dbReference type="AlphaFoldDB" id="L8GVN2"/>
<dbReference type="KEGG" id="acan:ACA1_060260"/>
<dbReference type="InterPro" id="IPR036390">
    <property type="entry name" value="WH_DNA-bd_sf"/>
</dbReference>
<feature type="domain" description="RFX-type winged-helix" evidence="3">
    <location>
        <begin position="20"/>
        <end position="94"/>
    </location>
</feature>
<dbReference type="InterPro" id="IPR039779">
    <property type="entry name" value="RFX-like"/>
</dbReference>
<dbReference type="Proteomes" id="UP000011083">
    <property type="component" value="Unassembled WGS sequence"/>
</dbReference>
<name>L8GVN2_ACACF</name>
<dbReference type="RefSeq" id="XP_004339312.1">
    <property type="nucleotide sequence ID" value="XM_004339264.1"/>
</dbReference>
<dbReference type="Pfam" id="PF02257">
    <property type="entry name" value="RFX_DNA_binding"/>
    <property type="match status" value="1"/>
</dbReference>
<dbReference type="InterPro" id="IPR003150">
    <property type="entry name" value="DNA-bd_RFX"/>
</dbReference>
<feature type="region of interest" description="Disordered" evidence="2">
    <location>
        <begin position="376"/>
        <end position="424"/>
    </location>
</feature>
<gene>
    <name evidence="4" type="ORF">ACA1_060260</name>
</gene>
<reference evidence="4 5" key="1">
    <citation type="journal article" date="2013" name="Genome Biol.">
        <title>Genome of Acanthamoeba castellanii highlights extensive lateral gene transfer and early evolution of tyrosine kinase signaling.</title>
        <authorList>
            <person name="Clarke M."/>
            <person name="Lohan A.J."/>
            <person name="Liu B."/>
            <person name="Lagkouvardos I."/>
            <person name="Roy S."/>
            <person name="Zafar N."/>
            <person name="Bertelli C."/>
            <person name="Schilde C."/>
            <person name="Kianianmomeni A."/>
            <person name="Burglin T.R."/>
            <person name="Frech C."/>
            <person name="Turcotte B."/>
            <person name="Kopec K.O."/>
            <person name="Synnott J.M."/>
            <person name="Choo C."/>
            <person name="Paponov I."/>
            <person name="Finkler A."/>
            <person name="Soon Heng Tan C."/>
            <person name="Hutchins A.P."/>
            <person name="Weinmeier T."/>
            <person name="Rattei T."/>
            <person name="Chu J.S."/>
            <person name="Gimenez G."/>
            <person name="Irimia M."/>
            <person name="Rigden D.J."/>
            <person name="Fitzpatrick D.A."/>
            <person name="Lorenzo-Morales J."/>
            <person name="Bateman A."/>
            <person name="Chiu C.H."/>
            <person name="Tang P."/>
            <person name="Hegemann P."/>
            <person name="Fromm H."/>
            <person name="Raoult D."/>
            <person name="Greub G."/>
            <person name="Miranda-Saavedra D."/>
            <person name="Chen N."/>
            <person name="Nash P."/>
            <person name="Ginger M.L."/>
            <person name="Horn M."/>
            <person name="Schaap P."/>
            <person name="Caler L."/>
            <person name="Loftus B."/>
        </authorList>
    </citation>
    <scope>NUCLEOTIDE SEQUENCE [LARGE SCALE GENOMIC DNA]</scope>
    <source>
        <strain evidence="4 5">Neff</strain>
    </source>
</reference>